<sequence length="118" mass="13250">MNLHKFIFGLSVLLLLAYSLFLGIKFSSVQEIIPIHYSGEGPDGFGSKLFLWLQVGLNSILLLLIGLIIWYPQKAFGEKNDYLEASRENAIKNRQIFLSVISLVVTLILIGLSLKEII</sequence>
<dbReference type="Proteomes" id="UP000618240">
    <property type="component" value="Unassembled WGS sequence"/>
</dbReference>
<evidence type="ECO:0000256" key="1">
    <source>
        <dbReference type="SAM" id="Phobius"/>
    </source>
</evidence>
<feature type="transmembrane region" description="Helical" evidence="1">
    <location>
        <begin position="96"/>
        <end position="114"/>
    </location>
</feature>
<proteinExistence type="predicted"/>
<keyword evidence="1" id="KW-0812">Transmembrane</keyword>
<keyword evidence="1" id="KW-0472">Membrane</keyword>
<evidence type="ECO:0008006" key="4">
    <source>
        <dbReference type="Google" id="ProtNLM"/>
    </source>
</evidence>
<dbReference type="RefSeq" id="WP_225688059.1">
    <property type="nucleotide sequence ID" value="NZ_JAERSE020000002.1"/>
</dbReference>
<feature type="transmembrane region" description="Helical" evidence="1">
    <location>
        <begin position="49"/>
        <end position="71"/>
    </location>
</feature>
<organism evidence="2 3">
    <name type="scientific">Chryseobacterium tagetis</name>
    <dbReference type="NCBI Taxonomy" id="2801334"/>
    <lineage>
        <taxon>Bacteria</taxon>
        <taxon>Pseudomonadati</taxon>
        <taxon>Bacteroidota</taxon>
        <taxon>Flavobacteriia</taxon>
        <taxon>Flavobacteriales</taxon>
        <taxon>Weeksellaceae</taxon>
        <taxon>Chryseobacterium group</taxon>
        <taxon>Chryseobacterium</taxon>
    </lineage>
</organism>
<keyword evidence="3" id="KW-1185">Reference proteome</keyword>
<name>A0ABS8A0B2_9FLAO</name>
<accession>A0ABS8A0B2</accession>
<evidence type="ECO:0000313" key="3">
    <source>
        <dbReference type="Proteomes" id="UP000618240"/>
    </source>
</evidence>
<evidence type="ECO:0000313" key="2">
    <source>
        <dbReference type="EMBL" id="MCA6067419.1"/>
    </source>
</evidence>
<keyword evidence="1" id="KW-1133">Transmembrane helix</keyword>
<comment type="caution">
    <text evidence="2">The sequence shown here is derived from an EMBL/GenBank/DDBJ whole genome shotgun (WGS) entry which is preliminary data.</text>
</comment>
<protein>
    <recommendedName>
        <fullName evidence="4">DUF1648 domain-containing protein</fullName>
    </recommendedName>
</protein>
<feature type="transmembrane region" description="Helical" evidence="1">
    <location>
        <begin position="6"/>
        <end position="28"/>
    </location>
</feature>
<reference evidence="2 3" key="1">
    <citation type="submission" date="2021-09" db="EMBL/GenBank/DDBJ databases">
        <title>Genome sequencing and assembly of Chryseobacterium sp. RG1.</title>
        <authorList>
            <person name="Chhetri G."/>
        </authorList>
    </citation>
    <scope>NUCLEOTIDE SEQUENCE [LARGE SCALE GENOMIC DNA]</scope>
    <source>
        <strain evidence="2 3">RG1</strain>
    </source>
</reference>
<gene>
    <name evidence="2" type="ORF">JI747_009545</name>
</gene>
<dbReference type="EMBL" id="JAERSE020000002">
    <property type="protein sequence ID" value="MCA6067419.1"/>
    <property type="molecule type" value="Genomic_DNA"/>
</dbReference>